<evidence type="ECO:0008006" key="5">
    <source>
        <dbReference type="Google" id="ProtNLM"/>
    </source>
</evidence>
<gene>
    <name evidence="3" type="ORF">OCOJLMKI_1559</name>
</gene>
<feature type="compositionally biased region" description="Basic and acidic residues" evidence="1">
    <location>
        <begin position="85"/>
        <end position="99"/>
    </location>
</feature>
<accession>A0ABQ4RVY1</accession>
<comment type="caution">
    <text evidence="3">The sequence shown here is derived from an EMBL/GenBank/DDBJ whole genome shotgun (WGS) entry which is preliminary data.</text>
</comment>
<keyword evidence="2" id="KW-0732">Signal</keyword>
<feature type="region of interest" description="Disordered" evidence="1">
    <location>
        <begin position="85"/>
        <end position="114"/>
    </location>
</feature>
<feature type="chain" id="PRO_5047007901" description="Photosystem reaction center subunit H" evidence="2">
    <location>
        <begin position="20"/>
        <end position="114"/>
    </location>
</feature>
<proteinExistence type="predicted"/>
<dbReference type="PROSITE" id="PS51257">
    <property type="entry name" value="PROKAR_LIPOPROTEIN"/>
    <property type="match status" value="1"/>
</dbReference>
<reference evidence="3" key="2">
    <citation type="submission" date="2021-08" db="EMBL/GenBank/DDBJ databases">
        <authorList>
            <person name="Tani A."/>
            <person name="Ola A."/>
            <person name="Ogura Y."/>
            <person name="Katsura K."/>
            <person name="Hayashi T."/>
        </authorList>
    </citation>
    <scope>NUCLEOTIDE SEQUENCE</scope>
    <source>
        <strain evidence="3">DSM 19015</strain>
    </source>
</reference>
<reference evidence="3" key="1">
    <citation type="journal article" date="2021" name="Front. Microbiol.">
        <title>Comprehensive Comparative Genomics and Phenotyping of Methylobacterium Species.</title>
        <authorList>
            <person name="Alessa O."/>
            <person name="Ogura Y."/>
            <person name="Fujitani Y."/>
            <person name="Takami H."/>
            <person name="Hayashi T."/>
            <person name="Sahin N."/>
            <person name="Tani A."/>
        </authorList>
    </citation>
    <scope>NUCLEOTIDE SEQUENCE</scope>
    <source>
        <strain evidence="3">DSM 19015</strain>
    </source>
</reference>
<keyword evidence="4" id="KW-1185">Reference proteome</keyword>
<dbReference type="RefSeq" id="WP_238243540.1">
    <property type="nucleotide sequence ID" value="NZ_BPQP01000022.1"/>
</dbReference>
<evidence type="ECO:0000313" key="3">
    <source>
        <dbReference type="EMBL" id="GJD94357.1"/>
    </source>
</evidence>
<feature type="signal peptide" evidence="2">
    <location>
        <begin position="1"/>
        <end position="19"/>
    </location>
</feature>
<dbReference type="EMBL" id="BPQP01000022">
    <property type="protein sequence ID" value="GJD94357.1"/>
    <property type="molecule type" value="Genomic_DNA"/>
</dbReference>
<evidence type="ECO:0000256" key="2">
    <source>
        <dbReference type="SAM" id="SignalP"/>
    </source>
</evidence>
<evidence type="ECO:0000313" key="4">
    <source>
        <dbReference type="Proteomes" id="UP001055125"/>
    </source>
</evidence>
<protein>
    <recommendedName>
        <fullName evidence="5">Photosystem reaction center subunit H</fullName>
    </recommendedName>
</protein>
<sequence>MHRLIPALLLSLCAIPASAACNVREAGLEEALAAKPELHEPANGPLAADLRTLRDAAIVLETYGFGTECEGLVAIVAKLAADPKRTIERGDTDEGKAEAMIEASKPKAASAPPQ</sequence>
<dbReference type="Proteomes" id="UP001055125">
    <property type="component" value="Unassembled WGS sequence"/>
</dbReference>
<name>A0ABQ4RVY1_9HYPH</name>
<organism evidence="3 4">
    <name type="scientific">Methylobacterium iners</name>
    <dbReference type="NCBI Taxonomy" id="418707"/>
    <lineage>
        <taxon>Bacteria</taxon>
        <taxon>Pseudomonadati</taxon>
        <taxon>Pseudomonadota</taxon>
        <taxon>Alphaproteobacteria</taxon>
        <taxon>Hyphomicrobiales</taxon>
        <taxon>Methylobacteriaceae</taxon>
        <taxon>Methylobacterium</taxon>
    </lineage>
</organism>
<evidence type="ECO:0000256" key="1">
    <source>
        <dbReference type="SAM" id="MobiDB-lite"/>
    </source>
</evidence>